<dbReference type="EMBL" id="MHNK01000020">
    <property type="protein sequence ID" value="OGZ43082.1"/>
    <property type="molecule type" value="Genomic_DNA"/>
</dbReference>
<organism evidence="1 2">
    <name type="scientific">Candidatus Ryanbacteria bacterium RIFCSPHIGHO2_01_FULL_45_22</name>
    <dbReference type="NCBI Taxonomy" id="1802114"/>
    <lineage>
        <taxon>Bacteria</taxon>
        <taxon>Candidatus Ryaniibacteriota</taxon>
    </lineage>
</organism>
<sequence length="214" mass="24347">MIKVNDIVESILFKDEEALTALAKGYMNLSKYAKKIHNQVEEMTKKEVGIPGIVVALSRISRKLDSKHPLIQDVQIKNITTKAPLSEIVYSKTSESISKLAKIYARAKTGTDDFFTMTLSTNEITVICSDRIKKEIEKILKEKPVMVVKNLASIGLSLDPKYYPMPNITFSLIRRIAQKRIPLAETITTRTEIIFVFEQKYVSEMVDLYVVKED</sequence>
<evidence type="ECO:0008006" key="3">
    <source>
        <dbReference type="Google" id="ProtNLM"/>
    </source>
</evidence>
<protein>
    <recommendedName>
        <fullName evidence="3">Aspartate kinase</fullName>
    </recommendedName>
</protein>
<gene>
    <name evidence="1" type="ORF">A2719_01840</name>
</gene>
<dbReference type="Proteomes" id="UP000177480">
    <property type="component" value="Unassembled WGS sequence"/>
</dbReference>
<evidence type="ECO:0000313" key="1">
    <source>
        <dbReference type="EMBL" id="OGZ43082.1"/>
    </source>
</evidence>
<dbReference type="AlphaFoldDB" id="A0A1G2FZC0"/>
<proteinExistence type="predicted"/>
<dbReference type="STRING" id="1802114.A2719_01840"/>
<reference evidence="1 2" key="1">
    <citation type="journal article" date="2016" name="Nat. Commun.">
        <title>Thousands of microbial genomes shed light on interconnected biogeochemical processes in an aquifer system.</title>
        <authorList>
            <person name="Anantharaman K."/>
            <person name="Brown C.T."/>
            <person name="Hug L.A."/>
            <person name="Sharon I."/>
            <person name="Castelle C.J."/>
            <person name="Probst A.J."/>
            <person name="Thomas B.C."/>
            <person name="Singh A."/>
            <person name="Wilkins M.J."/>
            <person name="Karaoz U."/>
            <person name="Brodie E.L."/>
            <person name="Williams K.H."/>
            <person name="Hubbard S.S."/>
            <person name="Banfield J.F."/>
        </authorList>
    </citation>
    <scope>NUCLEOTIDE SEQUENCE [LARGE SCALE GENOMIC DNA]</scope>
</reference>
<comment type="caution">
    <text evidence="1">The sequence shown here is derived from an EMBL/GenBank/DDBJ whole genome shotgun (WGS) entry which is preliminary data.</text>
</comment>
<evidence type="ECO:0000313" key="2">
    <source>
        <dbReference type="Proteomes" id="UP000177480"/>
    </source>
</evidence>
<name>A0A1G2FZC0_9BACT</name>
<accession>A0A1G2FZC0</accession>